<dbReference type="InParanoid" id="A0A2R6Q406"/>
<protein>
    <submittedName>
        <fullName evidence="1">Formin-like protein</fullName>
    </submittedName>
</protein>
<dbReference type="Gramene" id="PSS01608">
    <property type="protein sequence ID" value="PSS01608"/>
    <property type="gene ID" value="CEY00_Acc22964"/>
</dbReference>
<dbReference type="EMBL" id="NKQK01000020">
    <property type="protein sequence ID" value="PSS01608.1"/>
    <property type="molecule type" value="Genomic_DNA"/>
</dbReference>
<dbReference type="Proteomes" id="UP000241394">
    <property type="component" value="Chromosome LG20"/>
</dbReference>
<dbReference type="PANTHER" id="PTHR34569">
    <property type="entry name" value="EXPRESSED PROTEIN"/>
    <property type="match status" value="1"/>
</dbReference>
<comment type="caution">
    <text evidence="1">The sequence shown here is derived from an EMBL/GenBank/DDBJ whole genome shotgun (WGS) entry which is preliminary data.</text>
</comment>
<dbReference type="FunCoup" id="A0A2R6Q406">
    <property type="interactions" value="81"/>
</dbReference>
<dbReference type="PANTHER" id="PTHR34569:SF2">
    <property type="entry name" value="EXPRESSED PROTEIN"/>
    <property type="match status" value="1"/>
</dbReference>
<dbReference type="OrthoDB" id="1700296at2759"/>
<dbReference type="AlphaFoldDB" id="A0A2R6Q406"/>
<reference evidence="1 2" key="1">
    <citation type="submission" date="2017-07" db="EMBL/GenBank/DDBJ databases">
        <title>An improved, manually edited Actinidia chinensis var. chinensis (kiwifruit) genome highlights the challenges associated with draft genomes and gene prediction in plants.</title>
        <authorList>
            <person name="Pilkington S."/>
            <person name="Crowhurst R."/>
            <person name="Hilario E."/>
            <person name="Nardozza S."/>
            <person name="Fraser L."/>
            <person name="Peng Y."/>
            <person name="Gunaseelan K."/>
            <person name="Simpson R."/>
            <person name="Tahir J."/>
            <person name="Deroles S."/>
            <person name="Templeton K."/>
            <person name="Luo Z."/>
            <person name="Davy M."/>
            <person name="Cheng C."/>
            <person name="Mcneilage M."/>
            <person name="Scaglione D."/>
            <person name="Liu Y."/>
            <person name="Zhang Q."/>
            <person name="Datson P."/>
            <person name="De Silva N."/>
            <person name="Gardiner S."/>
            <person name="Bassett H."/>
            <person name="Chagne D."/>
            <person name="Mccallum J."/>
            <person name="Dzierzon H."/>
            <person name="Deng C."/>
            <person name="Wang Y.-Y."/>
            <person name="Barron N."/>
            <person name="Manako K."/>
            <person name="Bowen J."/>
            <person name="Foster T."/>
            <person name="Erridge Z."/>
            <person name="Tiffin H."/>
            <person name="Waite C."/>
            <person name="Davies K."/>
            <person name="Grierson E."/>
            <person name="Laing W."/>
            <person name="Kirk R."/>
            <person name="Chen X."/>
            <person name="Wood M."/>
            <person name="Montefiori M."/>
            <person name="Brummell D."/>
            <person name="Schwinn K."/>
            <person name="Catanach A."/>
            <person name="Fullerton C."/>
            <person name="Li D."/>
            <person name="Meiyalaghan S."/>
            <person name="Nieuwenhuizen N."/>
            <person name="Read N."/>
            <person name="Prakash R."/>
            <person name="Hunter D."/>
            <person name="Zhang H."/>
            <person name="Mckenzie M."/>
            <person name="Knabel M."/>
            <person name="Harris A."/>
            <person name="Allan A."/>
            <person name="Chen A."/>
            <person name="Janssen B."/>
            <person name="Plunkett B."/>
            <person name="Dwamena C."/>
            <person name="Voogd C."/>
            <person name="Leif D."/>
            <person name="Lafferty D."/>
            <person name="Souleyre E."/>
            <person name="Varkonyi-Gasic E."/>
            <person name="Gambi F."/>
            <person name="Hanley J."/>
            <person name="Yao J.-L."/>
            <person name="Cheung J."/>
            <person name="David K."/>
            <person name="Warren B."/>
            <person name="Marsh K."/>
            <person name="Snowden K."/>
            <person name="Lin-Wang K."/>
            <person name="Brian L."/>
            <person name="Martinez-Sanchez M."/>
            <person name="Wang M."/>
            <person name="Ileperuma N."/>
            <person name="Macnee N."/>
            <person name="Campin R."/>
            <person name="Mcatee P."/>
            <person name="Drummond R."/>
            <person name="Espley R."/>
            <person name="Ireland H."/>
            <person name="Wu R."/>
            <person name="Atkinson R."/>
            <person name="Karunairetnam S."/>
            <person name="Bulley S."/>
            <person name="Chunkath S."/>
            <person name="Hanley Z."/>
            <person name="Storey R."/>
            <person name="Thrimawithana A."/>
            <person name="Thomson S."/>
            <person name="David C."/>
            <person name="Testolin R."/>
        </authorList>
    </citation>
    <scope>NUCLEOTIDE SEQUENCE [LARGE SCALE GENOMIC DNA]</scope>
    <source>
        <strain evidence="2">cv. Red5</strain>
        <tissue evidence="1">Young leaf</tissue>
    </source>
</reference>
<organism evidence="1 2">
    <name type="scientific">Actinidia chinensis var. chinensis</name>
    <name type="common">Chinese soft-hair kiwi</name>
    <dbReference type="NCBI Taxonomy" id="1590841"/>
    <lineage>
        <taxon>Eukaryota</taxon>
        <taxon>Viridiplantae</taxon>
        <taxon>Streptophyta</taxon>
        <taxon>Embryophyta</taxon>
        <taxon>Tracheophyta</taxon>
        <taxon>Spermatophyta</taxon>
        <taxon>Magnoliopsida</taxon>
        <taxon>eudicotyledons</taxon>
        <taxon>Gunneridae</taxon>
        <taxon>Pentapetalae</taxon>
        <taxon>asterids</taxon>
        <taxon>Ericales</taxon>
        <taxon>Actinidiaceae</taxon>
        <taxon>Actinidia</taxon>
    </lineage>
</organism>
<evidence type="ECO:0000313" key="2">
    <source>
        <dbReference type="Proteomes" id="UP000241394"/>
    </source>
</evidence>
<name>A0A2R6Q406_ACTCC</name>
<dbReference type="OMA" id="RRVWLHF"/>
<accession>A0A2R6Q406</accession>
<reference evidence="2" key="2">
    <citation type="journal article" date="2018" name="BMC Genomics">
        <title>A manually annotated Actinidia chinensis var. chinensis (kiwifruit) genome highlights the challenges associated with draft genomes and gene prediction in plants.</title>
        <authorList>
            <person name="Pilkington S.M."/>
            <person name="Crowhurst R."/>
            <person name="Hilario E."/>
            <person name="Nardozza S."/>
            <person name="Fraser L."/>
            <person name="Peng Y."/>
            <person name="Gunaseelan K."/>
            <person name="Simpson R."/>
            <person name="Tahir J."/>
            <person name="Deroles S.C."/>
            <person name="Templeton K."/>
            <person name="Luo Z."/>
            <person name="Davy M."/>
            <person name="Cheng C."/>
            <person name="McNeilage M."/>
            <person name="Scaglione D."/>
            <person name="Liu Y."/>
            <person name="Zhang Q."/>
            <person name="Datson P."/>
            <person name="De Silva N."/>
            <person name="Gardiner S.E."/>
            <person name="Bassett H."/>
            <person name="Chagne D."/>
            <person name="McCallum J."/>
            <person name="Dzierzon H."/>
            <person name="Deng C."/>
            <person name="Wang Y.Y."/>
            <person name="Barron L."/>
            <person name="Manako K."/>
            <person name="Bowen J."/>
            <person name="Foster T.M."/>
            <person name="Erridge Z.A."/>
            <person name="Tiffin H."/>
            <person name="Waite C.N."/>
            <person name="Davies K.M."/>
            <person name="Grierson E.P."/>
            <person name="Laing W.A."/>
            <person name="Kirk R."/>
            <person name="Chen X."/>
            <person name="Wood M."/>
            <person name="Montefiori M."/>
            <person name="Brummell D.A."/>
            <person name="Schwinn K.E."/>
            <person name="Catanach A."/>
            <person name="Fullerton C."/>
            <person name="Li D."/>
            <person name="Meiyalaghan S."/>
            <person name="Nieuwenhuizen N."/>
            <person name="Read N."/>
            <person name="Prakash R."/>
            <person name="Hunter D."/>
            <person name="Zhang H."/>
            <person name="McKenzie M."/>
            <person name="Knabel M."/>
            <person name="Harris A."/>
            <person name="Allan A.C."/>
            <person name="Gleave A."/>
            <person name="Chen A."/>
            <person name="Janssen B.J."/>
            <person name="Plunkett B."/>
            <person name="Ampomah-Dwamena C."/>
            <person name="Voogd C."/>
            <person name="Leif D."/>
            <person name="Lafferty D."/>
            <person name="Souleyre E.J.F."/>
            <person name="Varkonyi-Gasic E."/>
            <person name="Gambi F."/>
            <person name="Hanley J."/>
            <person name="Yao J.L."/>
            <person name="Cheung J."/>
            <person name="David K.M."/>
            <person name="Warren B."/>
            <person name="Marsh K."/>
            <person name="Snowden K.C."/>
            <person name="Lin-Wang K."/>
            <person name="Brian L."/>
            <person name="Martinez-Sanchez M."/>
            <person name="Wang M."/>
            <person name="Ileperuma N."/>
            <person name="Macnee N."/>
            <person name="Campin R."/>
            <person name="McAtee P."/>
            <person name="Drummond R.S.M."/>
            <person name="Espley R.V."/>
            <person name="Ireland H.S."/>
            <person name="Wu R."/>
            <person name="Atkinson R.G."/>
            <person name="Karunairetnam S."/>
            <person name="Bulley S."/>
            <person name="Chunkath S."/>
            <person name="Hanley Z."/>
            <person name="Storey R."/>
            <person name="Thrimawithana A.H."/>
            <person name="Thomson S."/>
            <person name="David C."/>
            <person name="Testolin R."/>
            <person name="Huang H."/>
            <person name="Hellens R.P."/>
            <person name="Schaffer R.J."/>
        </authorList>
    </citation>
    <scope>NUCLEOTIDE SEQUENCE [LARGE SCALE GENOMIC DNA]</scope>
    <source>
        <strain evidence="2">cv. Red5</strain>
    </source>
</reference>
<evidence type="ECO:0000313" key="1">
    <source>
        <dbReference type="EMBL" id="PSS01608.1"/>
    </source>
</evidence>
<gene>
    <name evidence="1" type="ORF">CEY00_Acc22964</name>
</gene>
<sequence>MDLTARPNPQLRRRNSIATPIVVPANLTVPTNPHRAATFPHGAAAAVDFELTIKPPSYTSLKDLLPPTAAVHSPTASAGRGGEISIRNLLVKQAAWAYLQPMSASPDSAGRHLLRRLWAKISGDLRQSPVASFVRFITRTITRAFDWLVRAVRVGNFR</sequence>
<keyword evidence="2" id="KW-1185">Reference proteome</keyword>
<proteinExistence type="predicted"/>
<dbReference type="STRING" id="1590841.A0A2R6Q406"/>